<dbReference type="InterPro" id="IPR012677">
    <property type="entry name" value="Nucleotide-bd_a/b_plait_sf"/>
</dbReference>
<dbReference type="SUPFAM" id="SSF54768">
    <property type="entry name" value="dsRNA-binding domain-like"/>
    <property type="match status" value="1"/>
</dbReference>
<dbReference type="Proteomes" id="UP000694558">
    <property type="component" value="Chromosome 19"/>
</dbReference>
<evidence type="ECO:0000313" key="6">
    <source>
        <dbReference type="Proteomes" id="UP000694558"/>
    </source>
</evidence>
<reference evidence="5" key="1">
    <citation type="submission" date="2023-05" db="EMBL/GenBank/DDBJ databases">
        <title>High-quality long-read genome of Scophthalmus maximus.</title>
        <authorList>
            <person name="Lien S."/>
            <person name="Martinez P."/>
        </authorList>
    </citation>
    <scope>NUCLEOTIDE SEQUENCE [LARGE SCALE GENOMIC DNA]</scope>
</reference>
<dbReference type="PANTHER" id="PTHR31164:SF1">
    <property type="entry name" value="RAD52 MOTIF-CONTAINING PROTEIN 1"/>
    <property type="match status" value="1"/>
</dbReference>
<feature type="domain" description="RRM" evidence="4">
    <location>
        <begin position="58"/>
        <end position="150"/>
    </location>
</feature>
<dbReference type="InterPro" id="IPR057652">
    <property type="entry name" value="DSRM_RDM1"/>
</dbReference>
<evidence type="ECO:0000256" key="1">
    <source>
        <dbReference type="PROSITE-ProRule" id="PRU00176"/>
    </source>
</evidence>
<dbReference type="GO" id="GO:0003723">
    <property type="term" value="F:RNA binding"/>
    <property type="evidence" value="ECO:0007669"/>
    <property type="project" value="UniProtKB-UniRule"/>
</dbReference>
<evidence type="ECO:0000313" key="5">
    <source>
        <dbReference type="Ensembl" id="ENSSMAP00000019017.2"/>
    </source>
</evidence>
<organism evidence="5 6">
    <name type="scientific">Scophthalmus maximus</name>
    <name type="common">Turbot</name>
    <name type="synonym">Psetta maxima</name>
    <dbReference type="NCBI Taxonomy" id="52904"/>
    <lineage>
        <taxon>Eukaryota</taxon>
        <taxon>Metazoa</taxon>
        <taxon>Chordata</taxon>
        <taxon>Craniata</taxon>
        <taxon>Vertebrata</taxon>
        <taxon>Euteleostomi</taxon>
        <taxon>Actinopterygii</taxon>
        <taxon>Neopterygii</taxon>
        <taxon>Teleostei</taxon>
        <taxon>Neoteleostei</taxon>
        <taxon>Acanthomorphata</taxon>
        <taxon>Carangaria</taxon>
        <taxon>Pleuronectiformes</taxon>
        <taxon>Pleuronectoidei</taxon>
        <taxon>Scophthalmidae</taxon>
        <taxon>Scophthalmus</taxon>
    </lineage>
</organism>
<dbReference type="GeneTree" id="ENSGT00390000018397"/>
<keyword evidence="3" id="KW-0472">Membrane</keyword>
<dbReference type="Gene3D" id="3.30.70.330">
    <property type="match status" value="1"/>
</dbReference>
<feature type="transmembrane region" description="Helical" evidence="3">
    <location>
        <begin position="22"/>
        <end position="43"/>
    </location>
</feature>
<protein>
    <recommendedName>
        <fullName evidence="4">RRM domain-containing protein</fullName>
    </recommendedName>
</protein>
<accession>A0A8D3AJ22</accession>
<dbReference type="AlphaFoldDB" id="A0A8D3AJ22"/>
<evidence type="ECO:0000256" key="2">
    <source>
        <dbReference type="SAM" id="MobiDB-lite"/>
    </source>
</evidence>
<evidence type="ECO:0000259" key="4">
    <source>
        <dbReference type="PROSITE" id="PS50102"/>
    </source>
</evidence>
<proteinExistence type="predicted"/>
<dbReference type="GO" id="GO:0005730">
    <property type="term" value="C:nucleolus"/>
    <property type="evidence" value="ECO:0007669"/>
    <property type="project" value="TreeGrafter"/>
</dbReference>
<keyword evidence="3" id="KW-0812">Transmembrane</keyword>
<feature type="region of interest" description="Disordered" evidence="2">
    <location>
        <begin position="311"/>
        <end position="330"/>
    </location>
</feature>
<dbReference type="PROSITE" id="PS50102">
    <property type="entry name" value="RRM"/>
    <property type="match status" value="1"/>
</dbReference>
<keyword evidence="3" id="KW-1133">Transmembrane helix</keyword>
<dbReference type="InterPro" id="IPR040224">
    <property type="entry name" value="RDM1"/>
</dbReference>
<dbReference type="InterPro" id="IPR000504">
    <property type="entry name" value="RRM_dom"/>
</dbReference>
<dbReference type="PANTHER" id="PTHR31164">
    <property type="entry name" value="RAD52 MOTIF-CONTAINING PROTEIN 1"/>
    <property type="match status" value="1"/>
</dbReference>
<dbReference type="Pfam" id="PF25517">
    <property type="entry name" value="DSRM_RDM1"/>
    <property type="match status" value="1"/>
</dbReference>
<feature type="compositionally biased region" description="Acidic residues" evidence="2">
    <location>
        <begin position="314"/>
        <end position="330"/>
    </location>
</feature>
<name>A0A8D3AJ22_SCOMX</name>
<evidence type="ECO:0000256" key="3">
    <source>
        <dbReference type="SAM" id="Phobius"/>
    </source>
</evidence>
<keyword evidence="1" id="KW-0694">RNA-binding</keyword>
<sequence length="330" mass="37065">MFTSVCTFFFTRSPSFLMIYKYIYGVCVCVCVCLCVCVCAGVMEVTVLDFLVPVENNKTLFVWNIESFLCEAQIYDQLRCVFSSFGPLYLLKLRPNAAALHPPGCSSPHPPGFSALVKFFSAAQASEAQRRTDGCSLFQNVPLKVRLSSKQTPHFLSVSRRPLSLAHCLELANQCLGFNGWTSDIITLKELTDEEEGDEEDGEGEEGRVRKRRLRFGCLMQLSFPRHTQTTRGAAVVEDSFTCTGPDVLLQKRRKLQKLVRDKALVQAFTTVLLLLLGNGKVMVEVKQTSDQFVPEQIEGVVQVNEFSWGELDPKEEEEGEDEDWDLTVS</sequence>
<dbReference type="Ensembl" id="ENSSMAT00000019255.2">
    <property type="protein sequence ID" value="ENSSMAP00000019017.2"/>
    <property type="gene ID" value="ENSSMAG00000011659.2"/>
</dbReference>
<reference evidence="5" key="2">
    <citation type="submission" date="2025-08" db="UniProtKB">
        <authorList>
            <consortium name="Ensembl"/>
        </authorList>
    </citation>
    <scope>IDENTIFICATION</scope>
</reference>